<evidence type="ECO:0000256" key="2">
    <source>
        <dbReference type="ARBA" id="ARBA00013064"/>
    </source>
</evidence>
<dbReference type="PANTHER" id="PTHR11717">
    <property type="entry name" value="LOW MOLECULAR WEIGHT PROTEIN TYROSINE PHOSPHATASE"/>
    <property type="match status" value="1"/>
</dbReference>
<dbReference type="Pfam" id="PF01451">
    <property type="entry name" value="LMWPc"/>
    <property type="match status" value="1"/>
</dbReference>
<evidence type="ECO:0000256" key="3">
    <source>
        <dbReference type="ARBA" id="ARBA00022801"/>
    </source>
</evidence>
<feature type="active site" description="Proton donor" evidence="5">
    <location>
        <position position="127"/>
    </location>
</feature>
<dbReference type="InterPro" id="IPR023485">
    <property type="entry name" value="Ptyr_pPase"/>
</dbReference>
<evidence type="ECO:0000313" key="7">
    <source>
        <dbReference type="EMBL" id="NEX61765.1"/>
    </source>
</evidence>
<dbReference type="Proteomes" id="UP000482155">
    <property type="component" value="Unassembled WGS sequence"/>
</dbReference>
<dbReference type="Gene3D" id="3.40.50.2300">
    <property type="match status" value="1"/>
</dbReference>
<dbReference type="SMART" id="SM00226">
    <property type="entry name" value="LMWPc"/>
    <property type="match status" value="1"/>
</dbReference>
<keyword evidence="3" id="KW-0378">Hydrolase</keyword>
<dbReference type="PRINTS" id="PR00719">
    <property type="entry name" value="LMWPTPASE"/>
</dbReference>
<dbReference type="GO" id="GO:0004725">
    <property type="term" value="F:protein tyrosine phosphatase activity"/>
    <property type="evidence" value="ECO:0007669"/>
    <property type="project" value="UniProtKB-EC"/>
</dbReference>
<sequence length="162" mass="18144">MDKMRILFVCMGNICRSPTAEGVMRHMIRHAGLDDLIDVDSAGTHGYFIGAPPDPRALVTAQRRGYDLSDLRGRLLVPDDFERFDLLLAMDFTNLDKLQTLCPSQYQSKVGMLMGYARKHKSPVVPDPYDRGPAEFERVLDYIEDACSGLLRALEHSSVVLG</sequence>
<dbReference type="InterPro" id="IPR050438">
    <property type="entry name" value="LMW_PTPase"/>
</dbReference>
<dbReference type="EMBL" id="JAAIVB010000037">
    <property type="protein sequence ID" value="NEX61765.1"/>
    <property type="molecule type" value="Genomic_DNA"/>
</dbReference>
<keyword evidence="4" id="KW-0904">Protein phosphatase</keyword>
<evidence type="ECO:0000256" key="4">
    <source>
        <dbReference type="ARBA" id="ARBA00022912"/>
    </source>
</evidence>
<evidence type="ECO:0000256" key="1">
    <source>
        <dbReference type="ARBA" id="ARBA00011063"/>
    </source>
</evidence>
<evidence type="ECO:0000313" key="8">
    <source>
        <dbReference type="Proteomes" id="UP000482155"/>
    </source>
</evidence>
<dbReference type="InterPro" id="IPR017867">
    <property type="entry name" value="Tyr_phospatase_low_mol_wt"/>
</dbReference>
<feature type="active site" evidence="5">
    <location>
        <position position="16"/>
    </location>
</feature>
<reference evidence="7 8" key="1">
    <citation type="submission" date="2020-02" db="EMBL/GenBank/DDBJ databases">
        <authorList>
            <person name="Kim M.K."/>
        </authorList>
    </citation>
    <scope>NUCLEOTIDE SEQUENCE [LARGE SCALE GENOMIC DNA]</scope>
    <source>
        <strain evidence="7 8">17J57-3</strain>
    </source>
</reference>
<dbReference type="EC" id="3.1.3.48" evidence="2"/>
<comment type="similarity">
    <text evidence="1">Belongs to the low molecular weight phosphotyrosine protein phosphatase family.</text>
</comment>
<evidence type="ECO:0000259" key="6">
    <source>
        <dbReference type="SMART" id="SM00226"/>
    </source>
</evidence>
<gene>
    <name evidence="7" type="ORF">G3574_11805</name>
</gene>
<feature type="active site" description="Nucleophile" evidence="5">
    <location>
        <position position="10"/>
    </location>
</feature>
<evidence type="ECO:0000256" key="5">
    <source>
        <dbReference type="PIRSR" id="PIRSR617867-1"/>
    </source>
</evidence>
<dbReference type="AlphaFoldDB" id="A0A6B3SR18"/>
<organism evidence="7 8">
    <name type="scientific">Noviherbaspirillum galbum</name>
    <dbReference type="NCBI Taxonomy" id="2709383"/>
    <lineage>
        <taxon>Bacteria</taxon>
        <taxon>Pseudomonadati</taxon>
        <taxon>Pseudomonadota</taxon>
        <taxon>Betaproteobacteria</taxon>
        <taxon>Burkholderiales</taxon>
        <taxon>Oxalobacteraceae</taxon>
        <taxon>Noviherbaspirillum</taxon>
    </lineage>
</organism>
<dbReference type="SUPFAM" id="SSF52788">
    <property type="entry name" value="Phosphotyrosine protein phosphatases I"/>
    <property type="match status" value="1"/>
</dbReference>
<protein>
    <recommendedName>
        <fullName evidence="2">protein-tyrosine-phosphatase</fullName>
        <ecNumber evidence="2">3.1.3.48</ecNumber>
    </recommendedName>
</protein>
<accession>A0A6B3SR18</accession>
<name>A0A6B3SR18_9BURK</name>
<dbReference type="CDD" id="cd16343">
    <property type="entry name" value="LMWPTP"/>
    <property type="match status" value="1"/>
</dbReference>
<dbReference type="InterPro" id="IPR036196">
    <property type="entry name" value="Ptyr_pPase_sf"/>
</dbReference>
<comment type="caution">
    <text evidence="7">The sequence shown here is derived from an EMBL/GenBank/DDBJ whole genome shotgun (WGS) entry which is preliminary data.</text>
</comment>
<keyword evidence="8" id="KW-1185">Reference proteome</keyword>
<feature type="domain" description="Phosphotyrosine protein phosphatase I" evidence="6">
    <location>
        <begin position="4"/>
        <end position="153"/>
    </location>
</feature>
<dbReference type="PANTHER" id="PTHR11717:SF7">
    <property type="entry name" value="LOW MOLECULAR WEIGHT PHOSPHOTYROSINE PROTEIN PHOSPHATASE"/>
    <property type="match status" value="1"/>
</dbReference>
<dbReference type="RefSeq" id="WP_163963276.1">
    <property type="nucleotide sequence ID" value="NZ_JAAIVB010000037.1"/>
</dbReference>
<proteinExistence type="inferred from homology"/>